<dbReference type="EMBL" id="QXIR01000019">
    <property type="protein sequence ID" value="RIW32002.1"/>
    <property type="molecule type" value="Genomic_DNA"/>
</dbReference>
<dbReference type="GO" id="GO:0006950">
    <property type="term" value="P:response to stress"/>
    <property type="evidence" value="ECO:0007669"/>
    <property type="project" value="UniProtKB-ARBA"/>
</dbReference>
<dbReference type="SUPFAM" id="SSF88946">
    <property type="entry name" value="Sigma2 domain of RNA polymerase sigma factors"/>
    <property type="match status" value="1"/>
</dbReference>
<proteinExistence type="inferred from homology"/>
<dbReference type="GO" id="GO:0006352">
    <property type="term" value="P:DNA-templated transcription initiation"/>
    <property type="evidence" value="ECO:0007669"/>
    <property type="project" value="InterPro"/>
</dbReference>
<evidence type="ECO:0000313" key="9">
    <source>
        <dbReference type="EMBL" id="RIW32002.1"/>
    </source>
</evidence>
<dbReference type="InterPro" id="IPR007627">
    <property type="entry name" value="RNA_pol_sigma70_r2"/>
</dbReference>
<dbReference type="RefSeq" id="WP_119547701.1">
    <property type="nucleotide sequence ID" value="NZ_QXIR01000019.1"/>
</dbReference>
<keyword evidence="5 6" id="KW-0804">Transcription</keyword>
<dbReference type="PROSITE" id="PS01063">
    <property type="entry name" value="SIGMA70_ECF"/>
    <property type="match status" value="1"/>
</dbReference>
<evidence type="ECO:0000313" key="10">
    <source>
        <dbReference type="Proteomes" id="UP000265801"/>
    </source>
</evidence>
<feature type="domain" description="RNA polymerase sigma factor 70 region 4 type 2" evidence="8">
    <location>
        <begin position="114"/>
        <end position="163"/>
    </location>
</feature>
<dbReference type="PANTHER" id="PTHR43133">
    <property type="entry name" value="RNA POLYMERASE ECF-TYPE SIGMA FACTO"/>
    <property type="match status" value="1"/>
</dbReference>
<dbReference type="InterPro" id="IPR036388">
    <property type="entry name" value="WH-like_DNA-bd_sf"/>
</dbReference>
<dbReference type="Pfam" id="PF04542">
    <property type="entry name" value="Sigma70_r2"/>
    <property type="match status" value="1"/>
</dbReference>
<keyword evidence="4 6" id="KW-0238">DNA-binding</keyword>
<dbReference type="OrthoDB" id="2381154at2"/>
<evidence type="ECO:0000256" key="3">
    <source>
        <dbReference type="ARBA" id="ARBA00023082"/>
    </source>
</evidence>
<dbReference type="InterPro" id="IPR013249">
    <property type="entry name" value="RNA_pol_sigma70_r4_t2"/>
</dbReference>
<dbReference type="AlphaFoldDB" id="A0A3A1QVJ6"/>
<keyword evidence="3 6" id="KW-0731">Sigma factor</keyword>
<reference evidence="9 10" key="1">
    <citation type="submission" date="2018-09" db="EMBL/GenBank/DDBJ databases">
        <title>Bacillus saliacetes sp. nov., isolated from Thai shrimp paste (Ka-pi).</title>
        <authorList>
            <person name="Daroonpunt R."/>
            <person name="Tanasupawat S."/>
            <person name="Yiamsombut S."/>
        </authorList>
    </citation>
    <scope>NUCLEOTIDE SEQUENCE [LARGE SCALE GENOMIC DNA]</scope>
    <source>
        <strain evidence="9 10">SKP7-4</strain>
    </source>
</reference>
<organism evidence="9 10">
    <name type="scientific">Bacillus salacetis</name>
    <dbReference type="NCBI Taxonomy" id="2315464"/>
    <lineage>
        <taxon>Bacteria</taxon>
        <taxon>Bacillati</taxon>
        <taxon>Bacillota</taxon>
        <taxon>Bacilli</taxon>
        <taxon>Bacillales</taxon>
        <taxon>Bacillaceae</taxon>
        <taxon>Bacillus</taxon>
    </lineage>
</organism>
<dbReference type="Pfam" id="PF08281">
    <property type="entry name" value="Sigma70_r4_2"/>
    <property type="match status" value="1"/>
</dbReference>
<dbReference type="GO" id="GO:0003677">
    <property type="term" value="F:DNA binding"/>
    <property type="evidence" value="ECO:0007669"/>
    <property type="project" value="UniProtKB-KW"/>
</dbReference>
<evidence type="ECO:0000259" key="7">
    <source>
        <dbReference type="Pfam" id="PF04542"/>
    </source>
</evidence>
<evidence type="ECO:0000256" key="2">
    <source>
        <dbReference type="ARBA" id="ARBA00023015"/>
    </source>
</evidence>
<dbReference type="InterPro" id="IPR014284">
    <property type="entry name" value="RNA_pol_sigma-70_dom"/>
</dbReference>
<dbReference type="SUPFAM" id="SSF88659">
    <property type="entry name" value="Sigma3 and sigma4 domains of RNA polymerase sigma factors"/>
    <property type="match status" value="1"/>
</dbReference>
<protein>
    <recommendedName>
        <fullName evidence="6">RNA polymerase sigma factor</fullName>
    </recommendedName>
</protein>
<name>A0A3A1QVJ6_9BACI</name>
<evidence type="ECO:0000256" key="1">
    <source>
        <dbReference type="ARBA" id="ARBA00010641"/>
    </source>
</evidence>
<gene>
    <name evidence="9" type="ORF">D3H55_14065</name>
</gene>
<dbReference type="InterPro" id="IPR000838">
    <property type="entry name" value="RNA_pol_sigma70_ECF_CS"/>
</dbReference>
<dbReference type="GO" id="GO:0016987">
    <property type="term" value="F:sigma factor activity"/>
    <property type="evidence" value="ECO:0007669"/>
    <property type="project" value="UniProtKB-KW"/>
</dbReference>
<dbReference type="InterPro" id="IPR039425">
    <property type="entry name" value="RNA_pol_sigma-70-like"/>
</dbReference>
<evidence type="ECO:0000256" key="4">
    <source>
        <dbReference type="ARBA" id="ARBA00023125"/>
    </source>
</evidence>
<comment type="similarity">
    <text evidence="1 6">Belongs to the sigma-70 factor family. ECF subfamily.</text>
</comment>
<dbReference type="NCBIfam" id="TIGR02937">
    <property type="entry name" value="sigma70-ECF"/>
    <property type="match status" value="1"/>
</dbReference>
<sequence length="317" mass="37049">MTSNNLNSLGNEIREIEQRFKQEIEPVRSDLWHFCLKLTRSPWEAEDLVQDTLLRSLGVLAKIHQPVNTKAYIFKVAANLWIDQKRRQRFTIEQMDENYLQDNSAGMDFQLIDDLDFLIDRLTPLQYVTLILSEAFQFKAKETALIAGTSENAVYANLSRARSILRDNKPVRSKDKGKPEDLVPHEPLNVLLEGFRKKDPEMIASVLSRDVSVEITHAGLEMGLEETRKNSLRDWKEIADTQNVIEAKYKKLWGCPVVIEMEEKQDGRSYLNNIHFVETFEGEIIYWRFYCFSWDLMKLAAEELGVEMNAQYFYHIY</sequence>
<evidence type="ECO:0000259" key="8">
    <source>
        <dbReference type="Pfam" id="PF08281"/>
    </source>
</evidence>
<comment type="caution">
    <text evidence="9">The sequence shown here is derived from an EMBL/GenBank/DDBJ whole genome shotgun (WGS) entry which is preliminary data.</text>
</comment>
<evidence type="ECO:0000256" key="6">
    <source>
        <dbReference type="RuleBase" id="RU000716"/>
    </source>
</evidence>
<dbReference type="Gene3D" id="1.10.10.10">
    <property type="entry name" value="Winged helix-like DNA-binding domain superfamily/Winged helix DNA-binding domain"/>
    <property type="match status" value="1"/>
</dbReference>
<dbReference type="InterPro" id="IPR013325">
    <property type="entry name" value="RNA_pol_sigma_r2"/>
</dbReference>
<accession>A0A3A1QVJ6</accession>
<dbReference type="Proteomes" id="UP000265801">
    <property type="component" value="Unassembled WGS sequence"/>
</dbReference>
<keyword evidence="2 6" id="KW-0805">Transcription regulation</keyword>
<dbReference type="InterPro" id="IPR013324">
    <property type="entry name" value="RNA_pol_sigma_r3/r4-like"/>
</dbReference>
<keyword evidence="10" id="KW-1185">Reference proteome</keyword>
<dbReference type="Gene3D" id="1.10.1740.10">
    <property type="match status" value="1"/>
</dbReference>
<dbReference type="PANTHER" id="PTHR43133:SF8">
    <property type="entry name" value="RNA POLYMERASE SIGMA FACTOR HI_1459-RELATED"/>
    <property type="match status" value="1"/>
</dbReference>
<evidence type="ECO:0000256" key="5">
    <source>
        <dbReference type="ARBA" id="ARBA00023163"/>
    </source>
</evidence>
<feature type="domain" description="RNA polymerase sigma-70 region 2" evidence="7">
    <location>
        <begin position="26"/>
        <end position="89"/>
    </location>
</feature>